<keyword evidence="3" id="KW-1185">Reference proteome</keyword>
<evidence type="ECO:0000256" key="1">
    <source>
        <dbReference type="SAM" id="Phobius"/>
    </source>
</evidence>
<keyword evidence="1" id="KW-0472">Membrane</keyword>
<gene>
    <name evidence="2" type="ORF">ABH943_008318</name>
</gene>
<comment type="caution">
    <text evidence="2">The sequence shown here is derived from an EMBL/GenBank/DDBJ whole genome shotgun (WGS) entry which is preliminary data.</text>
</comment>
<name>A0ABW8MY70_9BURK</name>
<feature type="transmembrane region" description="Helical" evidence="1">
    <location>
        <begin position="12"/>
        <end position="33"/>
    </location>
</feature>
<protein>
    <submittedName>
        <fullName evidence="2">Uncharacterized protein</fullName>
    </submittedName>
</protein>
<keyword evidence="1" id="KW-1133">Transmembrane helix</keyword>
<evidence type="ECO:0000313" key="2">
    <source>
        <dbReference type="EMBL" id="MFK4448274.1"/>
    </source>
</evidence>
<organism evidence="2 3">
    <name type="scientific">Caballeronia udeis</name>
    <dbReference type="NCBI Taxonomy" id="1232866"/>
    <lineage>
        <taxon>Bacteria</taxon>
        <taxon>Pseudomonadati</taxon>
        <taxon>Pseudomonadota</taxon>
        <taxon>Betaproteobacteria</taxon>
        <taxon>Burkholderiales</taxon>
        <taxon>Burkholderiaceae</taxon>
        <taxon>Caballeronia</taxon>
    </lineage>
</organism>
<dbReference type="RefSeq" id="WP_404614442.1">
    <property type="nucleotide sequence ID" value="NZ_JBIYDN010000047.1"/>
</dbReference>
<dbReference type="EMBL" id="JBIYDN010000047">
    <property type="protein sequence ID" value="MFK4448274.1"/>
    <property type="molecule type" value="Genomic_DNA"/>
</dbReference>
<dbReference type="Proteomes" id="UP001620514">
    <property type="component" value="Unassembled WGS sequence"/>
</dbReference>
<reference evidence="2 3" key="1">
    <citation type="submission" date="2024-11" db="EMBL/GenBank/DDBJ databases">
        <title>Using genomics to understand microbial adaptation to soil warming.</title>
        <authorList>
            <person name="Deangelis K.M. PhD."/>
        </authorList>
    </citation>
    <scope>NUCLEOTIDE SEQUENCE [LARGE SCALE GENOMIC DNA]</scope>
    <source>
        <strain evidence="2 3">GAS97</strain>
    </source>
</reference>
<accession>A0ABW8MY70</accession>
<sequence>MQKTAAADNQLVLGTFLAAILLFVAIGIGYKVAKPSNAAHSPHTHAFNVTAGKKDVGQLLPVLSVQKGDLVVINISSAQAGMIMVHGFDDMPQVDALHPAVFQMRATQTGRFSLHLHTSNGTQIDIATIEVSPDD</sequence>
<proteinExistence type="predicted"/>
<keyword evidence="1" id="KW-0812">Transmembrane</keyword>
<evidence type="ECO:0000313" key="3">
    <source>
        <dbReference type="Proteomes" id="UP001620514"/>
    </source>
</evidence>